<feature type="transmembrane region" description="Helical" evidence="6">
    <location>
        <begin position="70"/>
        <end position="90"/>
    </location>
</feature>
<proteinExistence type="predicted"/>
<dbReference type="InterPro" id="IPR050638">
    <property type="entry name" value="AA-Vitamin_Transporters"/>
</dbReference>
<feature type="domain" description="EamA" evidence="7">
    <location>
        <begin position="7"/>
        <end position="141"/>
    </location>
</feature>
<evidence type="ECO:0000256" key="1">
    <source>
        <dbReference type="ARBA" id="ARBA00004651"/>
    </source>
</evidence>
<feature type="transmembrane region" description="Helical" evidence="6">
    <location>
        <begin position="40"/>
        <end position="58"/>
    </location>
</feature>
<dbReference type="PANTHER" id="PTHR32322:SF18">
    <property type="entry name" value="S-ADENOSYLMETHIONINE_S-ADENOSYLHOMOCYSTEINE TRANSPORTER"/>
    <property type="match status" value="1"/>
</dbReference>
<dbReference type="PANTHER" id="PTHR32322">
    <property type="entry name" value="INNER MEMBRANE TRANSPORTER"/>
    <property type="match status" value="1"/>
</dbReference>
<dbReference type="AlphaFoldDB" id="A0A9D1M4D0"/>
<dbReference type="Pfam" id="PF00892">
    <property type="entry name" value="EamA"/>
    <property type="match status" value="2"/>
</dbReference>
<organism evidence="8 9">
    <name type="scientific">Candidatus Scatocola faecipullorum</name>
    <dbReference type="NCBI Taxonomy" id="2840917"/>
    <lineage>
        <taxon>Bacteria</taxon>
        <taxon>Pseudomonadati</taxon>
        <taxon>Pseudomonadota</taxon>
        <taxon>Alphaproteobacteria</taxon>
        <taxon>Rhodospirillales</taxon>
        <taxon>Rhodospirillaceae</taxon>
        <taxon>Rhodospirillaceae incertae sedis</taxon>
        <taxon>Candidatus Scatocola</taxon>
    </lineage>
</organism>
<comment type="caution">
    <text evidence="8">The sequence shown here is derived from an EMBL/GenBank/DDBJ whole genome shotgun (WGS) entry which is preliminary data.</text>
</comment>
<dbReference type="GO" id="GO:0005886">
    <property type="term" value="C:plasma membrane"/>
    <property type="evidence" value="ECO:0007669"/>
    <property type="project" value="UniProtKB-SubCell"/>
</dbReference>
<gene>
    <name evidence="8" type="ORF">IAD20_04980</name>
</gene>
<evidence type="ECO:0000256" key="4">
    <source>
        <dbReference type="ARBA" id="ARBA00022989"/>
    </source>
</evidence>
<feature type="transmembrane region" description="Helical" evidence="6">
    <location>
        <begin position="152"/>
        <end position="174"/>
    </location>
</feature>
<evidence type="ECO:0000256" key="6">
    <source>
        <dbReference type="SAM" id="Phobius"/>
    </source>
</evidence>
<keyword evidence="3 6" id="KW-0812">Transmembrane</keyword>
<keyword evidence="4 6" id="KW-1133">Transmembrane helix</keyword>
<reference evidence="8" key="2">
    <citation type="journal article" date="2021" name="PeerJ">
        <title>Extensive microbial diversity within the chicken gut microbiome revealed by metagenomics and culture.</title>
        <authorList>
            <person name="Gilroy R."/>
            <person name="Ravi A."/>
            <person name="Getino M."/>
            <person name="Pursley I."/>
            <person name="Horton D.L."/>
            <person name="Alikhan N.F."/>
            <person name="Baker D."/>
            <person name="Gharbi K."/>
            <person name="Hall N."/>
            <person name="Watson M."/>
            <person name="Adriaenssens E.M."/>
            <person name="Foster-Nyarko E."/>
            <person name="Jarju S."/>
            <person name="Secka A."/>
            <person name="Antonio M."/>
            <person name="Oren A."/>
            <person name="Chaudhuri R.R."/>
            <person name="La Ragione R."/>
            <person name="Hildebrand F."/>
            <person name="Pallen M.J."/>
        </authorList>
    </citation>
    <scope>NUCLEOTIDE SEQUENCE</scope>
    <source>
        <strain evidence="8">ChiW3-316</strain>
    </source>
</reference>
<feature type="transmembrane region" description="Helical" evidence="6">
    <location>
        <begin position="186"/>
        <end position="204"/>
    </location>
</feature>
<feature type="transmembrane region" description="Helical" evidence="6">
    <location>
        <begin position="252"/>
        <end position="269"/>
    </location>
</feature>
<evidence type="ECO:0000256" key="2">
    <source>
        <dbReference type="ARBA" id="ARBA00022475"/>
    </source>
</evidence>
<feature type="transmembrane region" description="Helical" evidence="6">
    <location>
        <begin position="127"/>
        <end position="146"/>
    </location>
</feature>
<evidence type="ECO:0000256" key="3">
    <source>
        <dbReference type="ARBA" id="ARBA00022692"/>
    </source>
</evidence>
<evidence type="ECO:0000259" key="7">
    <source>
        <dbReference type="Pfam" id="PF00892"/>
    </source>
</evidence>
<dbReference type="InterPro" id="IPR037185">
    <property type="entry name" value="EmrE-like"/>
</dbReference>
<dbReference type="EMBL" id="DVNC01000031">
    <property type="protein sequence ID" value="HIU53414.1"/>
    <property type="molecule type" value="Genomic_DNA"/>
</dbReference>
<evidence type="ECO:0000313" key="9">
    <source>
        <dbReference type="Proteomes" id="UP000824107"/>
    </source>
</evidence>
<name>A0A9D1M4D0_9PROT</name>
<dbReference type="Proteomes" id="UP000824107">
    <property type="component" value="Unassembled WGS sequence"/>
</dbReference>
<feature type="transmembrane region" description="Helical" evidence="6">
    <location>
        <begin position="96"/>
        <end position="118"/>
    </location>
</feature>
<feature type="transmembrane region" description="Helical" evidence="6">
    <location>
        <begin position="275"/>
        <end position="293"/>
    </location>
</feature>
<dbReference type="SUPFAM" id="SSF103481">
    <property type="entry name" value="Multidrug resistance efflux transporter EmrE"/>
    <property type="match status" value="2"/>
</dbReference>
<dbReference type="InterPro" id="IPR000620">
    <property type="entry name" value="EamA_dom"/>
</dbReference>
<keyword evidence="5 6" id="KW-0472">Membrane</keyword>
<comment type="subcellular location">
    <subcellularLocation>
        <location evidence="1">Cell membrane</location>
        <topology evidence="1">Multi-pass membrane protein</topology>
    </subcellularLocation>
</comment>
<sequence>MHKNSLSGYLFALTAVFFWSINLIIASSFATSLMPMEIAFGRWLIAGVILLFIARKNVKEIFSDLLRHWKLVLALAVTGMVFDNTLVYYAGRTASAIDMGLLDVTGPIFLVFLSRIFLKTPITGRQWLGLAVALFGVTVIILNGNFTRLKNFQFVPGDFLMLLNTFSFAVYSFLQYKRPPQISQSAMLAATAVVGAVILLPLMLLTTPPALLRRFNGEDLAVIFYLGVFNSVLSYLAWNSALAAIGNVKTSIIYYLLPLFSGVEAYLFLGEKLYSADFIGGILVIGGIALVSLKRKATEK</sequence>
<evidence type="ECO:0000313" key="8">
    <source>
        <dbReference type="EMBL" id="HIU53414.1"/>
    </source>
</evidence>
<evidence type="ECO:0000256" key="5">
    <source>
        <dbReference type="ARBA" id="ARBA00023136"/>
    </source>
</evidence>
<reference evidence="8" key="1">
    <citation type="submission" date="2020-10" db="EMBL/GenBank/DDBJ databases">
        <authorList>
            <person name="Gilroy R."/>
        </authorList>
    </citation>
    <scope>NUCLEOTIDE SEQUENCE</scope>
    <source>
        <strain evidence="8">ChiW3-316</strain>
    </source>
</reference>
<feature type="transmembrane region" description="Helical" evidence="6">
    <location>
        <begin position="224"/>
        <end position="245"/>
    </location>
</feature>
<keyword evidence="2" id="KW-1003">Cell membrane</keyword>
<feature type="domain" description="EamA" evidence="7">
    <location>
        <begin position="156"/>
        <end position="292"/>
    </location>
</feature>
<accession>A0A9D1M4D0</accession>
<protein>
    <submittedName>
        <fullName evidence="8">DMT family transporter</fullName>
    </submittedName>
</protein>